<feature type="transmembrane region" description="Helical" evidence="4">
    <location>
        <begin position="194"/>
        <end position="217"/>
    </location>
</feature>
<feature type="transmembrane region" description="Helical" evidence="4">
    <location>
        <begin position="396"/>
        <end position="417"/>
    </location>
</feature>
<feature type="transmembrane region" description="Helical" evidence="4">
    <location>
        <begin position="305"/>
        <end position="322"/>
    </location>
</feature>
<keyword evidence="4" id="KW-0812">Transmembrane</keyword>
<feature type="transmembrane region" description="Helical" evidence="4">
    <location>
        <begin position="78"/>
        <end position="98"/>
    </location>
</feature>
<dbReference type="PANTHER" id="PTHR11360:SF315">
    <property type="entry name" value="TRANSPORTER MCH2-RELATED"/>
    <property type="match status" value="1"/>
</dbReference>
<evidence type="ECO:0000256" key="3">
    <source>
        <dbReference type="SAM" id="MobiDB-lite"/>
    </source>
</evidence>
<evidence type="ECO:0000256" key="1">
    <source>
        <dbReference type="ARBA" id="ARBA00004141"/>
    </source>
</evidence>
<feature type="compositionally biased region" description="Polar residues" evidence="3">
    <location>
        <begin position="1"/>
        <end position="19"/>
    </location>
</feature>
<keyword evidence="7" id="KW-1185">Reference proteome</keyword>
<evidence type="ECO:0000313" key="7">
    <source>
        <dbReference type="Proteomes" id="UP000235672"/>
    </source>
</evidence>
<feature type="transmembrane region" description="Helical" evidence="4">
    <location>
        <begin position="136"/>
        <end position="156"/>
    </location>
</feature>
<reference evidence="6 7" key="1">
    <citation type="submission" date="2016-05" db="EMBL/GenBank/DDBJ databases">
        <title>A degradative enzymes factory behind the ericoid mycorrhizal symbiosis.</title>
        <authorList>
            <consortium name="DOE Joint Genome Institute"/>
            <person name="Martino E."/>
            <person name="Morin E."/>
            <person name="Grelet G."/>
            <person name="Kuo A."/>
            <person name="Kohler A."/>
            <person name="Daghino S."/>
            <person name="Barry K."/>
            <person name="Choi C."/>
            <person name="Cichocki N."/>
            <person name="Clum A."/>
            <person name="Copeland A."/>
            <person name="Hainaut M."/>
            <person name="Haridas S."/>
            <person name="Labutti K."/>
            <person name="Lindquist E."/>
            <person name="Lipzen A."/>
            <person name="Khouja H.-R."/>
            <person name="Murat C."/>
            <person name="Ohm R."/>
            <person name="Olson A."/>
            <person name="Spatafora J."/>
            <person name="Veneault-Fourrey C."/>
            <person name="Henrissat B."/>
            <person name="Grigoriev I."/>
            <person name="Martin F."/>
            <person name="Perotto S."/>
        </authorList>
    </citation>
    <scope>NUCLEOTIDE SEQUENCE [LARGE SCALE GENOMIC DNA]</scope>
    <source>
        <strain evidence="6 7">UAMH 7357</strain>
    </source>
</reference>
<dbReference type="InterPro" id="IPR036259">
    <property type="entry name" value="MFS_trans_sf"/>
</dbReference>
<feature type="transmembrane region" description="Helical" evidence="4">
    <location>
        <begin position="273"/>
        <end position="293"/>
    </location>
</feature>
<sequence length="434" mass="47341">MRTEVLQESQDVSDNTPTHELSFEEVRDSPPDGGYGWVCVACCFTINAFTWGVLSSYGVYLSYYLQNNVFPSATTTDFALIGGLNFSTAMLISPLATFLTRTYGVQPPMFLGILSQTLGFISASFASQIWQLYLTQGLLVGFGIGLTWIPSIAVLPQWFLKRRSMANGICSAGSGIGGIIFSFAVRAIMSKYSLAWALRTCGLVSGFMNILATCAIRSRNHIVQPRLHPFDVLLFRRYEVILVLGWGFVSMFGYVILLFSLSDFARSIGLGSAQAAAVTALLNLGTAVGRPVVGLASDRFGRIETAGSVTFLCFVSVFAIWVPATSYGATICFAVINGGTLGVFWMTIAPVSAEVVGLKELPSMLSLAWMVVVLPCTFSEVIALKLRRPNSSREFLYAQIFAGLAYLVASFIALELLRVHRKRTRPSPLDCRED</sequence>
<evidence type="ECO:0000256" key="4">
    <source>
        <dbReference type="SAM" id="Phobius"/>
    </source>
</evidence>
<comment type="subcellular location">
    <subcellularLocation>
        <location evidence="1">Membrane</location>
        <topology evidence="1">Multi-pass membrane protein</topology>
    </subcellularLocation>
</comment>
<dbReference type="Pfam" id="PF07690">
    <property type="entry name" value="MFS_1"/>
    <property type="match status" value="1"/>
</dbReference>
<feature type="transmembrane region" description="Helical" evidence="4">
    <location>
        <begin position="238"/>
        <end position="261"/>
    </location>
</feature>
<dbReference type="InterPro" id="IPR011701">
    <property type="entry name" value="MFS"/>
</dbReference>
<protein>
    <submittedName>
        <fullName evidence="6">MFS general substrate transporter</fullName>
    </submittedName>
</protein>
<feature type="transmembrane region" description="Helical" evidence="4">
    <location>
        <begin position="328"/>
        <end position="352"/>
    </location>
</feature>
<proteinExistence type="inferred from homology"/>
<feature type="transmembrane region" description="Helical" evidence="4">
    <location>
        <begin position="35"/>
        <end position="58"/>
    </location>
</feature>
<dbReference type="PROSITE" id="PS50850">
    <property type="entry name" value="MFS"/>
    <property type="match status" value="1"/>
</dbReference>
<keyword evidence="4" id="KW-1133">Transmembrane helix</keyword>
<evidence type="ECO:0000259" key="5">
    <source>
        <dbReference type="PROSITE" id="PS50850"/>
    </source>
</evidence>
<name>A0A2J6PUF4_9HELO</name>
<evidence type="ECO:0000256" key="2">
    <source>
        <dbReference type="ARBA" id="ARBA00006727"/>
    </source>
</evidence>
<dbReference type="InterPro" id="IPR020846">
    <property type="entry name" value="MFS_dom"/>
</dbReference>
<gene>
    <name evidence="6" type="ORF">NA56DRAFT_648386</name>
</gene>
<feature type="region of interest" description="Disordered" evidence="3">
    <location>
        <begin position="1"/>
        <end position="29"/>
    </location>
</feature>
<dbReference type="Proteomes" id="UP000235672">
    <property type="component" value="Unassembled WGS sequence"/>
</dbReference>
<organism evidence="6 7">
    <name type="scientific">Hyaloscypha hepaticicola</name>
    <dbReference type="NCBI Taxonomy" id="2082293"/>
    <lineage>
        <taxon>Eukaryota</taxon>
        <taxon>Fungi</taxon>
        <taxon>Dikarya</taxon>
        <taxon>Ascomycota</taxon>
        <taxon>Pezizomycotina</taxon>
        <taxon>Leotiomycetes</taxon>
        <taxon>Helotiales</taxon>
        <taxon>Hyaloscyphaceae</taxon>
        <taxon>Hyaloscypha</taxon>
    </lineage>
</organism>
<dbReference type="CDD" id="cd17352">
    <property type="entry name" value="MFS_MCT_SLC16"/>
    <property type="match status" value="1"/>
</dbReference>
<dbReference type="PANTHER" id="PTHR11360">
    <property type="entry name" value="MONOCARBOXYLATE TRANSPORTER"/>
    <property type="match status" value="1"/>
</dbReference>
<evidence type="ECO:0000313" key="6">
    <source>
        <dbReference type="EMBL" id="PMD17653.1"/>
    </source>
</evidence>
<dbReference type="GO" id="GO:0022857">
    <property type="term" value="F:transmembrane transporter activity"/>
    <property type="evidence" value="ECO:0007669"/>
    <property type="project" value="InterPro"/>
</dbReference>
<feature type="transmembrane region" description="Helical" evidence="4">
    <location>
        <begin position="168"/>
        <end position="188"/>
    </location>
</feature>
<dbReference type="EMBL" id="KZ613498">
    <property type="protein sequence ID" value="PMD17653.1"/>
    <property type="molecule type" value="Genomic_DNA"/>
</dbReference>
<feature type="transmembrane region" description="Helical" evidence="4">
    <location>
        <begin position="110"/>
        <end position="130"/>
    </location>
</feature>
<dbReference type="InterPro" id="IPR050327">
    <property type="entry name" value="Proton-linked_MCT"/>
</dbReference>
<dbReference type="GO" id="GO:0016020">
    <property type="term" value="C:membrane"/>
    <property type="evidence" value="ECO:0007669"/>
    <property type="project" value="UniProtKB-SubCell"/>
</dbReference>
<dbReference type="AlphaFoldDB" id="A0A2J6PUF4"/>
<feature type="domain" description="Major facilitator superfamily (MFS) profile" evidence="5">
    <location>
        <begin position="239"/>
        <end position="434"/>
    </location>
</feature>
<comment type="similarity">
    <text evidence="2">Belongs to the major facilitator superfamily. Monocarboxylate porter (TC 2.A.1.13) family.</text>
</comment>
<dbReference type="Gene3D" id="1.20.1250.20">
    <property type="entry name" value="MFS general substrate transporter like domains"/>
    <property type="match status" value="2"/>
</dbReference>
<feature type="transmembrane region" description="Helical" evidence="4">
    <location>
        <begin position="364"/>
        <end position="384"/>
    </location>
</feature>
<dbReference type="SUPFAM" id="SSF103473">
    <property type="entry name" value="MFS general substrate transporter"/>
    <property type="match status" value="1"/>
</dbReference>
<dbReference type="OrthoDB" id="2213137at2759"/>
<accession>A0A2J6PUF4</accession>
<keyword evidence="4" id="KW-0472">Membrane</keyword>